<dbReference type="EMBL" id="CAJNIZ010044162">
    <property type="protein sequence ID" value="CAE7680530.1"/>
    <property type="molecule type" value="Genomic_DNA"/>
</dbReference>
<dbReference type="SUPFAM" id="SSF48371">
    <property type="entry name" value="ARM repeat"/>
    <property type="match status" value="1"/>
</dbReference>
<dbReference type="PANTHER" id="PTHR12697:SF5">
    <property type="entry name" value="DEOXYHYPUSINE HYDROXYLASE"/>
    <property type="match status" value="1"/>
</dbReference>
<dbReference type="OrthoDB" id="205794at2759"/>
<sequence>MPESGMTFASFKDDEQIGSRREVLLLGADLRDVAEVRVELSGVPLLPDGTVVVFVSRTATLREVKEAAARKLLAKEAGASGPTAAHVAEVLVVVQYVSREPTSRSKSNRERLSYELAYKTDEQKALAIADLAAKGETLVASHLDYIVSELQRSSSAEIKQAVCKAVIAAGQASLPFYQDIVGLIGDQSPEVRYWGCLAVGTMGSSASGAKRQIRNLLQDSSEAVRFGACSALGGIKAEDCTDDLKNKLDDPSPEVQGAACLALGRMGVAGARYAPMVVPKLSDPRSCNDALKALALMGPEGSKHCDKVVECLCNEDAETRALAASVVGKMSEYVKDTPAAMNRILDLTRDEDGRKRVAAVLALGYMGRDAASHKGILQDCLMDEFEEEAENALTQGGCRGRLPPSCRKAKCAAAAALARIAAQDQGYGWESTAADVARLLGSEDWEVKLCALECLSALGRRARENTDKVVGQLSDEKYIIRAKAATALANIGDLESIGLNKLSELLQDTCPAVKSAAALALAELGDDGAEYCNKVFDLLTDISADVRAAAVTALSKMRDKGRYFTTVIAQRLKTEGEDPKVRVAAMEALSALEERSLAFLDLIKQHQRDEVPSVREAASK</sequence>
<accession>A0A812WFD6</accession>
<evidence type="ECO:0000313" key="2">
    <source>
        <dbReference type="Proteomes" id="UP000649617"/>
    </source>
</evidence>
<dbReference type="InterPro" id="IPR016024">
    <property type="entry name" value="ARM-type_fold"/>
</dbReference>
<keyword evidence="2" id="KW-1185">Reference proteome</keyword>
<gene>
    <name evidence="1" type="primary">bcas2</name>
    <name evidence="1" type="ORF">SPIL2461_LOCUS18943</name>
</gene>
<dbReference type="InterPro" id="IPR004155">
    <property type="entry name" value="PBS_lyase_HEAT"/>
</dbReference>
<evidence type="ECO:0000313" key="1">
    <source>
        <dbReference type="EMBL" id="CAE7680530.1"/>
    </source>
</evidence>
<dbReference type="AlphaFoldDB" id="A0A812WFD6"/>
<dbReference type="PANTHER" id="PTHR12697">
    <property type="entry name" value="PBS LYASE HEAT-LIKE PROTEIN"/>
    <property type="match status" value="1"/>
</dbReference>
<comment type="caution">
    <text evidence="1">The sequence shown here is derived from an EMBL/GenBank/DDBJ whole genome shotgun (WGS) entry which is preliminary data.</text>
</comment>
<proteinExistence type="predicted"/>
<organism evidence="1 2">
    <name type="scientific">Symbiodinium pilosum</name>
    <name type="common">Dinoflagellate</name>
    <dbReference type="NCBI Taxonomy" id="2952"/>
    <lineage>
        <taxon>Eukaryota</taxon>
        <taxon>Sar</taxon>
        <taxon>Alveolata</taxon>
        <taxon>Dinophyceae</taxon>
        <taxon>Suessiales</taxon>
        <taxon>Symbiodiniaceae</taxon>
        <taxon>Symbiodinium</taxon>
    </lineage>
</organism>
<protein>
    <submittedName>
        <fullName evidence="1">Bcas2 protein</fullName>
    </submittedName>
</protein>
<dbReference type="GO" id="GO:0016491">
    <property type="term" value="F:oxidoreductase activity"/>
    <property type="evidence" value="ECO:0007669"/>
    <property type="project" value="TreeGrafter"/>
</dbReference>
<name>A0A812WFD6_SYMPI</name>
<reference evidence="1" key="1">
    <citation type="submission" date="2021-02" db="EMBL/GenBank/DDBJ databases">
        <authorList>
            <person name="Dougan E. K."/>
            <person name="Rhodes N."/>
            <person name="Thang M."/>
            <person name="Chan C."/>
        </authorList>
    </citation>
    <scope>NUCLEOTIDE SEQUENCE</scope>
</reference>
<dbReference type="Gene3D" id="1.25.10.10">
    <property type="entry name" value="Leucine-rich Repeat Variant"/>
    <property type="match status" value="3"/>
</dbReference>
<dbReference type="InterPro" id="IPR011989">
    <property type="entry name" value="ARM-like"/>
</dbReference>
<dbReference type="Proteomes" id="UP000649617">
    <property type="component" value="Unassembled WGS sequence"/>
</dbReference>
<dbReference type="SMART" id="SM00567">
    <property type="entry name" value="EZ_HEAT"/>
    <property type="match status" value="5"/>
</dbReference>
<feature type="non-terminal residue" evidence="1">
    <location>
        <position position="620"/>
    </location>
</feature>
<dbReference type="Pfam" id="PF13646">
    <property type="entry name" value="HEAT_2"/>
    <property type="match status" value="2"/>
</dbReference>